<dbReference type="GO" id="GO:0003723">
    <property type="term" value="F:RNA binding"/>
    <property type="evidence" value="ECO:0007669"/>
    <property type="project" value="UniProtKB-UniRule"/>
</dbReference>
<dbReference type="InterPro" id="IPR003029">
    <property type="entry name" value="S1_domain"/>
</dbReference>
<evidence type="ECO:0000256" key="8">
    <source>
        <dbReference type="ARBA" id="ARBA00022884"/>
    </source>
</evidence>
<keyword evidence="3 9" id="KW-0963">Cytoplasm</keyword>
<dbReference type="PIRSF" id="PIRSF005499">
    <property type="entry name" value="PNPase"/>
    <property type="match status" value="1"/>
</dbReference>
<dbReference type="GO" id="GO:0000175">
    <property type="term" value="F:3'-5'-RNA exonuclease activity"/>
    <property type="evidence" value="ECO:0007669"/>
    <property type="project" value="TreeGrafter"/>
</dbReference>
<evidence type="ECO:0000256" key="4">
    <source>
        <dbReference type="ARBA" id="ARBA00022679"/>
    </source>
</evidence>
<dbReference type="Pfam" id="PF01138">
    <property type="entry name" value="RNase_PH"/>
    <property type="match status" value="2"/>
</dbReference>
<dbReference type="Proteomes" id="UP000219636">
    <property type="component" value="Unassembled WGS sequence"/>
</dbReference>
<dbReference type="Gene3D" id="2.40.50.140">
    <property type="entry name" value="Nucleic acid-binding proteins"/>
    <property type="match status" value="1"/>
</dbReference>
<dbReference type="GO" id="GO:0000287">
    <property type="term" value="F:magnesium ion binding"/>
    <property type="evidence" value="ECO:0007669"/>
    <property type="project" value="UniProtKB-UniRule"/>
</dbReference>
<name>A0A285RH03_9BACL</name>
<organism evidence="11 12">
    <name type="scientific">Ureibacillus xyleni</name>
    <dbReference type="NCBI Taxonomy" id="614648"/>
    <lineage>
        <taxon>Bacteria</taxon>
        <taxon>Bacillati</taxon>
        <taxon>Bacillota</taxon>
        <taxon>Bacilli</taxon>
        <taxon>Bacillales</taxon>
        <taxon>Caryophanaceae</taxon>
        <taxon>Ureibacillus</taxon>
    </lineage>
</organism>
<evidence type="ECO:0000313" key="12">
    <source>
        <dbReference type="Proteomes" id="UP000219636"/>
    </source>
</evidence>
<keyword evidence="5 9" id="KW-0548">Nucleotidyltransferase</keyword>
<dbReference type="SUPFAM" id="SSF54791">
    <property type="entry name" value="Eukaryotic type KH-domain (KH-domain type I)"/>
    <property type="match status" value="1"/>
</dbReference>
<dbReference type="EC" id="2.7.7.8" evidence="9"/>
<dbReference type="Pfam" id="PF00575">
    <property type="entry name" value="S1"/>
    <property type="match status" value="1"/>
</dbReference>
<dbReference type="SUPFAM" id="SSF55666">
    <property type="entry name" value="Ribonuclease PH domain 2-like"/>
    <property type="match status" value="2"/>
</dbReference>
<evidence type="ECO:0000256" key="7">
    <source>
        <dbReference type="ARBA" id="ARBA00022842"/>
    </source>
</evidence>
<keyword evidence="7 9" id="KW-0460">Magnesium</keyword>
<comment type="similarity">
    <text evidence="2 9">Belongs to the polyribonucleotide nucleotidyltransferase family.</text>
</comment>
<dbReference type="Pfam" id="PF03725">
    <property type="entry name" value="RNase_PH_C"/>
    <property type="match status" value="2"/>
</dbReference>
<dbReference type="InterPro" id="IPR015847">
    <property type="entry name" value="ExoRNase_PH_dom2"/>
</dbReference>
<reference evidence="12" key="1">
    <citation type="submission" date="2017-08" db="EMBL/GenBank/DDBJ databases">
        <authorList>
            <person name="Varghese N."/>
            <person name="Submissions S."/>
        </authorList>
    </citation>
    <scope>NUCLEOTIDE SEQUENCE [LARGE SCALE GENOMIC DNA]</scope>
    <source>
        <strain evidence="12">JC22</strain>
    </source>
</reference>
<dbReference type="HAMAP" id="MF_01595">
    <property type="entry name" value="PNPase"/>
    <property type="match status" value="1"/>
</dbReference>
<dbReference type="CDD" id="cd11364">
    <property type="entry name" value="RNase_PH_PNPase_2"/>
    <property type="match status" value="1"/>
</dbReference>
<dbReference type="Gene3D" id="3.30.1370.10">
    <property type="entry name" value="K Homology domain, type 1"/>
    <property type="match status" value="1"/>
</dbReference>
<dbReference type="RefSeq" id="WP_097072184.1">
    <property type="nucleotide sequence ID" value="NZ_OBMQ01000001.1"/>
</dbReference>
<dbReference type="CDD" id="cd04472">
    <property type="entry name" value="S1_PNPase"/>
    <property type="match status" value="1"/>
</dbReference>
<dbReference type="InterPro" id="IPR036345">
    <property type="entry name" value="ExoRNase_PH_dom2_sf"/>
</dbReference>
<protein>
    <recommendedName>
        <fullName evidence="9">Polyribonucleotide nucleotidyltransferase</fullName>
        <ecNumber evidence="9">2.7.7.8</ecNumber>
    </recommendedName>
    <alternativeName>
        <fullName evidence="9">Polynucleotide phosphorylase</fullName>
        <shortName evidence="9">PNPase</shortName>
    </alternativeName>
</protein>
<comment type="catalytic activity">
    <reaction evidence="9">
        <text>RNA(n+1) + phosphate = RNA(n) + a ribonucleoside 5'-diphosphate</text>
        <dbReference type="Rhea" id="RHEA:22096"/>
        <dbReference type="Rhea" id="RHEA-COMP:14527"/>
        <dbReference type="Rhea" id="RHEA-COMP:17342"/>
        <dbReference type="ChEBI" id="CHEBI:43474"/>
        <dbReference type="ChEBI" id="CHEBI:57930"/>
        <dbReference type="ChEBI" id="CHEBI:140395"/>
        <dbReference type="EC" id="2.7.7.8"/>
    </reaction>
</comment>
<comment type="cofactor">
    <cofactor evidence="9">
        <name>Mg(2+)</name>
        <dbReference type="ChEBI" id="CHEBI:18420"/>
    </cofactor>
</comment>
<dbReference type="InterPro" id="IPR012162">
    <property type="entry name" value="PNPase"/>
</dbReference>
<dbReference type="SUPFAM" id="SSF50249">
    <property type="entry name" value="Nucleic acid-binding proteins"/>
    <property type="match status" value="1"/>
</dbReference>
<evidence type="ECO:0000259" key="10">
    <source>
        <dbReference type="PROSITE" id="PS50126"/>
    </source>
</evidence>
<evidence type="ECO:0000256" key="9">
    <source>
        <dbReference type="HAMAP-Rule" id="MF_01595"/>
    </source>
</evidence>
<dbReference type="InterPro" id="IPR015848">
    <property type="entry name" value="PNPase_PH_RNA-bd_bac/org-type"/>
</dbReference>
<dbReference type="PANTHER" id="PTHR11252:SF0">
    <property type="entry name" value="POLYRIBONUCLEOTIDE NUCLEOTIDYLTRANSFERASE 1, MITOCHONDRIAL"/>
    <property type="match status" value="1"/>
</dbReference>
<dbReference type="CDD" id="cd02393">
    <property type="entry name" value="KH-I_PNPase"/>
    <property type="match status" value="1"/>
</dbReference>
<feature type="domain" description="S1 motif" evidence="10">
    <location>
        <begin position="622"/>
        <end position="690"/>
    </location>
</feature>
<dbReference type="SMART" id="SM00316">
    <property type="entry name" value="S1"/>
    <property type="match status" value="1"/>
</dbReference>
<dbReference type="InterPro" id="IPR012340">
    <property type="entry name" value="NA-bd_OB-fold"/>
</dbReference>
<gene>
    <name evidence="9" type="primary">pnp</name>
    <name evidence="11" type="ORF">SAMN05880501_101637</name>
</gene>
<dbReference type="GO" id="GO:0006396">
    <property type="term" value="P:RNA processing"/>
    <property type="evidence" value="ECO:0007669"/>
    <property type="project" value="InterPro"/>
</dbReference>
<dbReference type="InterPro" id="IPR020568">
    <property type="entry name" value="Ribosomal_Su5_D2-typ_SF"/>
</dbReference>
<dbReference type="NCBIfam" id="NF008805">
    <property type="entry name" value="PRK11824.1"/>
    <property type="match status" value="1"/>
</dbReference>
<accession>A0A285RH03</accession>
<dbReference type="FunFam" id="3.30.230.70:FF:000001">
    <property type="entry name" value="Polyribonucleotide nucleotidyltransferase"/>
    <property type="match status" value="1"/>
</dbReference>
<dbReference type="PANTHER" id="PTHR11252">
    <property type="entry name" value="POLYRIBONUCLEOTIDE NUCLEOTIDYLTRANSFERASE"/>
    <property type="match status" value="1"/>
</dbReference>
<dbReference type="AlphaFoldDB" id="A0A285RH03"/>
<proteinExistence type="inferred from homology"/>
<evidence type="ECO:0000256" key="2">
    <source>
        <dbReference type="ARBA" id="ARBA00007404"/>
    </source>
</evidence>
<evidence type="ECO:0000256" key="5">
    <source>
        <dbReference type="ARBA" id="ARBA00022695"/>
    </source>
</evidence>
<dbReference type="GO" id="GO:0005829">
    <property type="term" value="C:cytosol"/>
    <property type="evidence" value="ECO:0007669"/>
    <property type="project" value="TreeGrafter"/>
</dbReference>
<dbReference type="InterPro" id="IPR004087">
    <property type="entry name" value="KH_dom"/>
</dbReference>
<keyword evidence="4 9" id="KW-0808">Transferase</keyword>
<evidence type="ECO:0000256" key="6">
    <source>
        <dbReference type="ARBA" id="ARBA00022723"/>
    </source>
</evidence>
<dbReference type="GO" id="GO:0004654">
    <property type="term" value="F:polyribonucleotide nucleotidyltransferase activity"/>
    <property type="evidence" value="ECO:0007669"/>
    <property type="project" value="UniProtKB-UniRule"/>
</dbReference>
<dbReference type="Pfam" id="PF00013">
    <property type="entry name" value="KH_1"/>
    <property type="match status" value="1"/>
</dbReference>
<evidence type="ECO:0000256" key="1">
    <source>
        <dbReference type="ARBA" id="ARBA00004496"/>
    </source>
</evidence>
<dbReference type="CDD" id="cd11363">
    <property type="entry name" value="RNase_PH_PNPase_1"/>
    <property type="match status" value="1"/>
</dbReference>
<dbReference type="InterPro" id="IPR036612">
    <property type="entry name" value="KH_dom_type_1_sf"/>
</dbReference>
<dbReference type="Pfam" id="PF03726">
    <property type="entry name" value="PNPase"/>
    <property type="match status" value="1"/>
</dbReference>
<dbReference type="OrthoDB" id="9804305at2"/>
<comment type="subcellular location">
    <subcellularLocation>
        <location evidence="1 9">Cytoplasm</location>
    </subcellularLocation>
</comment>
<dbReference type="PROSITE" id="PS50084">
    <property type="entry name" value="KH_TYPE_1"/>
    <property type="match status" value="1"/>
</dbReference>
<sequence>MTEKKVFSYEWAGRNLTVEVGQLAKQANGATLVRYGESAVLATATMSKTPKALDFFPLTVNYEERLYAAGKIPGGFIKREGRPSEHAILVSRLIDRPIRPMFPDGFRNEVQVISMVMSSDPNCPTDMAAMFGSSLALAISDIPFNGPIAGVHVGYIDGQFIINPTIEQSEKSTVHLSVAGNKDAINMVEAGALEVPEEIMLEAIMFGHEEIKKLIAFQEQIVAEVGKEKIAVELFELDQEITAQVKAMCEEDMNAAIQTVEKHAREDAINAVKERVLAAYEEQEADDVTLKQVKTILDKMVKDEVRRLITEEKIRPDGRKVDEIRPLSSEVGLLQRAHGSGLFTRGQTQALSICTLGPLGDVQIIDGLGLEESKRFMHHYNFPQFSVGETGPMRGPGRREIGHGALGERALLAVIPDESDFPYAIRCVSEVLESNGSTSQASICASTLAMMDAGVPIKAPVAGIAMGLVKKDEHYTILTDIQGMEDHLGDMDFKVAGTAKGVTALQMDIKIDGLSRNILEEALLQAKVGRMVILESMLATLDEPRKHLSKYAPKIEVIHINPDKIRDVIGSGGKTINKIIDETGVKIDTEQDGTIYISSANEEMNKRAKEIIESIVREAKVGEYYMATVKRIEKFGAFCEIFPGKDGLLHISEIQEERTNKVEDVLKIGDELLVKCIEIDNQGRVNLSRKVVIKEEKERAAQAQE</sequence>
<dbReference type="InterPro" id="IPR027408">
    <property type="entry name" value="PNPase/RNase_PH_dom_sf"/>
</dbReference>
<keyword evidence="12" id="KW-1185">Reference proteome</keyword>
<dbReference type="FunFam" id="3.30.1370.10:FF:000001">
    <property type="entry name" value="Polyribonucleotide nucleotidyltransferase"/>
    <property type="match status" value="1"/>
</dbReference>
<dbReference type="GO" id="GO:0006402">
    <property type="term" value="P:mRNA catabolic process"/>
    <property type="evidence" value="ECO:0007669"/>
    <property type="project" value="UniProtKB-UniRule"/>
</dbReference>
<dbReference type="SUPFAM" id="SSF54211">
    <property type="entry name" value="Ribosomal protein S5 domain 2-like"/>
    <property type="match status" value="2"/>
</dbReference>
<dbReference type="EMBL" id="OBMQ01000001">
    <property type="protein sequence ID" value="SOB93361.1"/>
    <property type="molecule type" value="Genomic_DNA"/>
</dbReference>
<keyword evidence="6 9" id="KW-0479">Metal-binding</keyword>
<keyword evidence="8 9" id="KW-0694">RNA-binding</keyword>
<dbReference type="FunFam" id="2.40.50.140:FF:000023">
    <property type="entry name" value="Polyribonucleotide nucleotidyltransferase"/>
    <property type="match status" value="1"/>
</dbReference>
<dbReference type="NCBIfam" id="TIGR03591">
    <property type="entry name" value="polynuc_phos"/>
    <property type="match status" value="1"/>
</dbReference>
<dbReference type="FunFam" id="3.30.230.70:FF:000002">
    <property type="entry name" value="Polyribonucleotide nucleotidyltransferase"/>
    <property type="match status" value="1"/>
</dbReference>
<dbReference type="SMART" id="SM00322">
    <property type="entry name" value="KH"/>
    <property type="match status" value="1"/>
</dbReference>
<feature type="binding site" evidence="9">
    <location>
        <position position="492"/>
    </location>
    <ligand>
        <name>Mg(2+)</name>
        <dbReference type="ChEBI" id="CHEBI:18420"/>
    </ligand>
</feature>
<feature type="binding site" evidence="9">
    <location>
        <position position="486"/>
    </location>
    <ligand>
        <name>Mg(2+)</name>
        <dbReference type="ChEBI" id="CHEBI:18420"/>
    </ligand>
</feature>
<evidence type="ECO:0000313" key="11">
    <source>
        <dbReference type="EMBL" id="SOB93361.1"/>
    </source>
</evidence>
<evidence type="ECO:0000256" key="3">
    <source>
        <dbReference type="ARBA" id="ARBA00022490"/>
    </source>
</evidence>
<dbReference type="Gene3D" id="3.30.230.70">
    <property type="entry name" value="GHMP Kinase, N-terminal domain"/>
    <property type="match status" value="2"/>
</dbReference>
<dbReference type="PROSITE" id="PS50126">
    <property type="entry name" value="S1"/>
    <property type="match status" value="1"/>
</dbReference>
<comment type="function">
    <text evidence="9">Involved in mRNA degradation. Catalyzes the phosphorolysis of single-stranded polyribonucleotides processively in the 3'- to 5'-direction.</text>
</comment>
<dbReference type="InterPro" id="IPR004088">
    <property type="entry name" value="KH_dom_type_1"/>
</dbReference>
<dbReference type="InterPro" id="IPR001247">
    <property type="entry name" value="ExoRNase_PH_dom1"/>
</dbReference>